<dbReference type="EMBL" id="JGZR01000001">
    <property type="protein sequence ID" value="KFJ05213.1"/>
    <property type="molecule type" value="Genomic_DNA"/>
</dbReference>
<dbReference type="Proteomes" id="UP000029055">
    <property type="component" value="Unassembled WGS sequence"/>
</dbReference>
<keyword evidence="2" id="KW-1185">Reference proteome</keyword>
<accession>A0A087EBR2</accession>
<dbReference type="STRING" id="77635.BISU_1331"/>
<reference evidence="1 2" key="1">
    <citation type="submission" date="2014-03" db="EMBL/GenBank/DDBJ databases">
        <title>Genomics of Bifidobacteria.</title>
        <authorList>
            <person name="Ventura M."/>
            <person name="Milani C."/>
            <person name="Lugli G.A."/>
        </authorList>
    </citation>
    <scope>NUCLEOTIDE SEQUENCE [LARGE SCALE GENOMIC DNA]</scope>
    <source>
        <strain evidence="1 2">LMG 11597</strain>
    </source>
</reference>
<dbReference type="AlphaFoldDB" id="A0A087EBR2"/>
<evidence type="ECO:0000313" key="2">
    <source>
        <dbReference type="Proteomes" id="UP000029055"/>
    </source>
</evidence>
<proteinExistence type="predicted"/>
<gene>
    <name evidence="1" type="ORF">BISU_1331</name>
</gene>
<comment type="caution">
    <text evidence="1">The sequence shown here is derived from an EMBL/GenBank/DDBJ whole genome shotgun (WGS) entry which is preliminary data.</text>
</comment>
<evidence type="ECO:0000313" key="1">
    <source>
        <dbReference type="EMBL" id="KFJ05213.1"/>
    </source>
</evidence>
<name>A0A087EBR2_9BIFI</name>
<sequence>MNDTAKREIGIGGLLGTLQIGQMQYDFGEIHDVLHVVWCLVPLRSDALQSQWARLVVEFRRHERRFAVAMPRCAESASAGFRVKRHLTRHVADSLTRIKEQYD</sequence>
<protein>
    <submittedName>
        <fullName evidence="1">Uncharacterized protein</fullName>
    </submittedName>
</protein>
<organism evidence="1 2">
    <name type="scientific">Bifidobacterium subtile</name>
    <dbReference type="NCBI Taxonomy" id="77635"/>
    <lineage>
        <taxon>Bacteria</taxon>
        <taxon>Bacillati</taxon>
        <taxon>Actinomycetota</taxon>
        <taxon>Actinomycetes</taxon>
        <taxon>Bifidobacteriales</taxon>
        <taxon>Bifidobacteriaceae</taxon>
        <taxon>Bifidobacterium</taxon>
    </lineage>
</organism>